<proteinExistence type="predicted"/>
<accession>A0ABY5ZLN3</accession>
<name>A0ABY5ZLN3_9BACT</name>
<sequence length="324" mass="37646">MDSLEHHLKEIANSGAKLVIMVDDLDLGWDNSEISNNLLLGLLSASSYMKSVSQNIHVFIFLREDVYSILMEKTQHSDKYRNVERIRWTKDGLISLLNERIRHNYRKNGEKCADHPFEHVFPVTVGTHNTDNWLVERTLSRPRELIQIARFYTEDVEGEEPQDDALKACEAAYSSWKLDDLCTEYSNQYPGLSDIFTYWKTKFFRYKYHLSRADVEEMIFQIFDEVAVNAEWFNELIAKLDFQGFLAILYCQGSALLSRPGVTVIEQFDLRCARFGWLPVPVNSGASSCGMRKAYGFKTLKCLEIALYHELGKLPEPEYHHRFC</sequence>
<dbReference type="NCBIfam" id="NF047389">
    <property type="entry name" value="ATPase_Sll1717"/>
    <property type="match status" value="1"/>
</dbReference>
<organism evidence="1 2">
    <name type="scientific">Geoalkalibacter halelectricus</name>
    <dbReference type="NCBI Taxonomy" id="2847045"/>
    <lineage>
        <taxon>Bacteria</taxon>
        <taxon>Pseudomonadati</taxon>
        <taxon>Thermodesulfobacteriota</taxon>
        <taxon>Desulfuromonadia</taxon>
        <taxon>Desulfuromonadales</taxon>
        <taxon>Geoalkalibacteraceae</taxon>
        <taxon>Geoalkalibacter</taxon>
    </lineage>
</organism>
<evidence type="ECO:0000313" key="1">
    <source>
        <dbReference type="EMBL" id="UWZ79764.1"/>
    </source>
</evidence>
<evidence type="ECO:0008006" key="3">
    <source>
        <dbReference type="Google" id="ProtNLM"/>
    </source>
</evidence>
<reference evidence="1" key="1">
    <citation type="journal article" date="2022" name="Environ. Microbiol.">
        <title>Geoalkalibacter halelectricus SAP #1 sp. nov. possessing extracellular electron transfer and mineral#reducing capabilities from a haloalkaline environment.</title>
        <authorList>
            <person name="Yadav S."/>
            <person name="Singh R."/>
            <person name="Sundharam S.S."/>
            <person name="Chaudhary S."/>
            <person name="Krishnamurthi S."/>
            <person name="Patil S.A."/>
        </authorList>
    </citation>
    <scope>NUCLEOTIDE SEQUENCE</scope>
    <source>
        <strain evidence="1">SAP-1</strain>
    </source>
</reference>
<evidence type="ECO:0000313" key="2">
    <source>
        <dbReference type="Proteomes" id="UP001060414"/>
    </source>
</evidence>
<dbReference type="EMBL" id="CP092109">
    <property type="protein sequence ID" value="UWZ79764.1"/>
    <property type="molecule type" value="Genomic_DNA"/>
</dbReference>
<keyword evidence="2" id="KW-1185">Reference proteome</keyword>
<protein>
    <recommendedName>
        <fullName evidence="3">KAP family P-loop domain-containing protein</fullName>
    </recommendedName>
</protein>
<gene>
    <name evidence="1" type="ORF">L9S41_19100</name>
</gene>
<dbReference type="Proteomes" id="UP001060414">
    <property type="component" value="Chromosome"/>
</dbReference>
<dbReference type="InterPro" id="IPR059206">
    <property type="entry name" value="Sll1717-like"/>
</dbReference>